<accession>A0AAE0FMD5</accession>
<protein>
    <recommendedName>
        <fullName evidence="2">DUF6816 domain-containing protein</fullName>
    </recommendedName>
</protein>
<feature type="compositionally biased region" description="Basic and acidic residues" evidence="1">
    <location>
        <begin position="219"/>
        <end position="229"/>
    </location>
</feature>
<evidence type="ECO:0000313" key="4">
    <source>
        <dbReference type="Proteomes" id="UP001190700"/>
    </source>
</evidence>
<keyword evidence="4" id="KW-1185">Reference proteome</keyword>
<sequence>MPLGVAVCAAVFTRVVRRFQGEPDPQRLDTSEVMEQVFNQPDGGPPKIKESRCLTKYRWRDEAAVTNNGPVIIATQYVSDFVTAFDGEELLFKAQGKPKRIVFSKAIQFQERRVSVTMKATGGMLCTKRAGLRCFERTRAELAGPAFLWKVRGEAVAMTHGLFVDEVKILIWRIGLDPSEYSGHSFQMEGDTVAFNLGVDHVLIKLQGDEVSDAYQRHEQVSKSRRSELPMRLASQDETGRE</sequence>
<gene>
    <name evidence="3" type="ORF">CYMTET_28707</name>
</gene>
<reference evidence="3 4" key="1">
    <citation type="journal article" date="2015" name="Genome Biol. Evol.">
        <title>Comparative Genomics of a Bacterivorous Green Alga Reveals Evolutionary Causalities and Consequences of Phago-Mixotrophic Mode of Nutrition.</title>
        <authorList>
            <person name="Burns J.A."/>
            <person name="Paasch A."/>
            <person name="Narechania A."/>
            <person name="Kim E."/>
        </authorList>
    </citation>
    <scope>NUCLEOTIDE SEQUENCE [LARGE SCALE GENOMIC DNA]</scope>
    <source>
        <strain evidence="3 4">PLY_AMNH</strain>
    </source>
</reference>
<dbReference type="InterPro" id="IPR049213">
    <property type="entry name" value="DUF6816"/>
</dbReference>
<evidence type="ECO:0000313" key="3">
    <source>
        <dbReference type="EMBL" id="KAK3262439.1"/>
    </source>
</evidence>
<dbReference type="Proteomes" id="UP001190700">
    <property type="component" value="Unassembled WGS sequence"/>
</dbReference>
<comment type="caution">
    <text evidence="3">The sequence shown here is derived from an EMBL/GenBank/DDBJ whole genome shotgun (WGS) entry which is preliminary data.</text>
</comment>
<feature type="domain" description="DUF6816" evidence="2">
    <location>
        <begin position="11"/>
        <end position="104"/>
    </location>
</feature>
<organism evidence="3 4">
    <name type="scientific">Cymbomonas tetramitiformis</name>
    <dbReference type="NCBI Taxonomy" id="36881"/>
    <lineage>
        <taxon>Eukaryota</taxon>
        <taxon>Viridiplantae</taxon>
        <taxon>Chlorophyta</taxon>
        <taxon>Pyramimonadophyceae</taxon>
        <taxon>Pyramimonadales</taxon>
        <taxon>Pyramimonadaceae</taxon>
        <taxon>Cymbomonas</taxon>
    </lineage>
</organism>
<evidence type="ECO:0000256" key="1">
    <source>
        <dbReference type="SAM" id="MobiDB-lite"/>
    </source>
</evidence>
<dbReference type="AlphaFoldDB" id="A0AAE0FMD5"/>
<dbReference type="Pfam" id="PF20670">
    <property type="entry name" value="DUF6816"/>
    <property type="match status" value="1"/>
</dbReference>
<evidence type="ECO:0000259" key="2">
    <source>
        <dbReference type="Pfam" id="PF20670"/>
    </source>
</evidence>
<feature type="region of interest" description="Disordered" evidence="1">
    <location>
        <begin position="219"/>
        <end position="242"/>
    </location>
</feature>
<dbReference type="EMBL" id="LGRX02016195">
    <property type="protein sequence ID" value="KAK3262439.1"/>
    <property type="molecule type" value="Genomic_DNA"/>
</dbReference>
<name>A0AAE0FMD5_9CHLO</name>
<proteinExistence type="predicted"/>